<dbReference type="Gene3D" id="3.40.630.30">
    <property type="match status" value="1"/>
</dbReference>
<protein>
    <recommendedName>
        <fullName evidence="1">N-acetyltransferase domain-containing protein</fullName>
    </recommendedName>
</protein>
<dbReference type="GO" id="GO:0016747">
    <property type="term" value="F:acyltransferase activity, transferring groups other than amino-acyl groups"/>
    <property type="evidence" value="ECO:0007669"/>
    <property type="project" value="InterPro"/>
</dbReference>
<dbReference type="EMBL" id="CAJNNV010005854">
    <property type="protein sequence ID" value="CAE8592736.1"/>
    <property type="molecule type" value="Genomic_DNA"/>
</dbReference>
<dbReference type="CDD" id="cd04301">
    <property type="entry name" value="NAT_SF"/>
    <property type="match status" value="1"/>
</dbReference>
<feature type="domain" description="N-acetyltransferase" evidence="1">
    <location>
        <begin position="50"/>
        <end position="201"/>
    </location>
</feature>
<dbReference type="OrthoDB" id="41532at2759"/>
<name>A0A813DXV3_POLGL</name>
<organism evidence="2 4">
    <name type="scientific">Polarella glacialis</name>
    <name type="common">Dinoflagellate</name>
    <dbReference type="NCBI Taxonomy" id="89957"/>
    <lineage>
        <taxon>Eukaryota</taxon>
        <taxon>Sar</taxon>
        <taxon>Alveolata</taxon>
        <taxon>Dinophyceae</taxon>
        <taxon>Suessiales</taxon>
        <taxon>Suessiaceae</taxon>
        <taxon>Polarella</taxon>
    </lineage>
</organism>
<sequence length="201" mass="21471">MAEQTLRLVCTSVLPGDEPGLRGIRRLFTDYNEYLLTVGCDVALFQGFELELAALPGKYSPEANGMLVLCSVADAATCSSDSSAPILATLELDASNLSGSAALTAGEPVACIALRSLEEAGVGELKRMFISAAGRRQGLGESLSKLIMSGARARGYSKLRLDTLERLPAAVALYEHKLGFRRIGAYCHNPLPDALYFEINL</sequence>
<dbReference type="PANTHER" id="PTHR43305:SF1">
    <property type="entry name" value="FAMILY N-ACETYLTRANSFERASE, PUTATIVE (AFU_ORTHOLOGUE AFUA_2G01380)-RELATED"/>
    <property type="match status" value="1"/>
</dbReference>
<evidence type="ECO:0000259" key="1">
    <source>
        <dbReference type="PROSITE" id="PS51186"/>
    </source>
</evidence>
<dbReference type="InterPro" id="IPR052777">
    <property type="entry name" value="Acetyltransferase_Enz"/>
</dbReference>
<dbReference type="PROSITE" id="PS51186">
    <property type="entry name" value="GNAT"/>
    <property type="match status" value="1"/>
</dbReference>
<dbReference type="EMBL" id="CAJNNV010016678">
    <property type="protein sequence ID" value="CAE8604610.1"/>
    <property type="molecule type" value="Genomic_DNA"/>
</dbReference>
<reference evidence="2" key="1">
    <citation type="submission" date="2021-02" db="EMBL/GenBank/DDBJ databases">
        <authorList>
            <person name="Dougan E. K."/>
            <person name="Rhodes N."/>
            <person name="Thang M."/>
            <person name="Chan C."/>
        </authorList>
    </citation>
    <scope>NUCLEOTIDE SEQUENCE</scope>
</reference>
<dbReference type="InterPro" id="IPR016181">
    <property type="entry name" value="Acyl_CoA_acyltransferase"/>
</dbReference>
<gene>
    <name evidence="2" type="ORF">PGLA1383_LOCUS11368</name>
    <name evidence="3" type="ORF">PGLA1383_LOCUS22760</name>
</gene>
<dbReference type="SUPFAM" id="SSF55729">
    <property type="entry name" value="Acyl-CoA N-acyltransferases (Nat)"/>
    <property type="match status" value="1"/>
</dbReference>
<proteinExistence type="predicted"/>
<dbReference type="InterPro" id="IPR000182">
    <property type="entry name" value="GNAT_dom"/>
</dbReference>
<dbReference type="PANTHER" id="PTHR43305">
    <property type="entry name" value="FAMILY N-ACETYLTRANSFERASE, PUTATIVE (AFU_ORTHOLOGUE AFUA_2G01380)-RELATED"/>
    <property type="match status" value="1"/>
</dbReference>
<dbReference type="AlphaFoldDB" id="A0A813DXV3"/>
<comment type="caution">
    <text evidence="2">The sequence shown here is derived from an EMBL/GenBank/DDBJ whole genome shotgun (WGS) entry which is preliminary data.</text>
</comment>
<accession>A0A813DXV3</accession>
<keyword evidence="4" id="KW-1185">Reference proteome</keyword>
<evidence type="ECO:0000313" key="3">
    <source>
        <dbReference type="EMBL" id="CAE8604610.1"/>
    </source>
</evidence>
<dbReference type="OMA" id="VHNPEAD"/>
<dbReference type="Pfam" id="PF00583">
    <property type="entry name" value="Acetyltransf_1"/>
    <property type="match status" value="1"/>
</dbReference>
<dbReference type="Proteomes" id="UP000654075">
    <property type="component" value="Unassembled WGS sequence"/>
</dbReference>
<evidence type="ECO:0000313" key="4">
    <source>
        <dbReference type="Proteomes" id="UP000654075"/>
    </source>
</evidence>
<evidence type="ECO:0000313" key="2">
    <source>
        <dbReference type="EMBL" id="CAE8592736.1"/>
    </source>
</evidence>